<sequence length="100" mass="11498">MFFISELTEQQQSLTERLKQQEEHLRNCAAARRLYEADSQKVEHWCHETDITCSTELPSDCASEVLEEKVKQYKVSLGCTSYFAKSTAQSFATECLVKIL</sequence>
<keyword evidence="2" id="KW-1185">Reference proteome</keyword>
<organism evidence="1 2">
    <name type="scientific">Littorina saxatilis</name>
    <dbReference type="NCBI Taxonomy" id="31220"/>
    <lineage>
        <taxon>Eukaryota</taxon>
        <taxon>Metazoa</taxon>
        <taxon>Spiralia</taxon>
        <taxon>Lophotrochozoa</taxon>
        <taxon>Mollusca</taxon>
        <taxon>Gastropoda</taxon>
        <taxon>Caenogastropoda</taxon>
        <taxon>Littorinimorpha</taxon>
        <taxon>Littorinoidea</taxon>
        <taxon>Littorinidae</taxon>
        <taxon>Littorina</taxon>
    </lineage>
</organism>
<dbReference type="AlphaFoldDB" id="A0AAN9BFX5"/>
<name>A0AAN9BFX5_9CAEN</name>
<comment type="caution">
    <text evidence="1">The sequence shown here is derived from an EMBL/GenBank/DDBJ whole genome shotgun (WGS) entry which is preliminary data.</text>
</comment>
<proteinExistence type="predicted"/>
<accession>A0AAN9BFX5</accession>
<gene>
    <name evidence="1" type="ORF">V1264_019134</name>
</gene>
<evidence type="ECO:0000313" key="2">
    <source>
        <dbReference type="Proteomes" id="UP001374579"/>
    </source>
</evidence>
<dbReference type="EMBL" id="JBAMIC010000008">
    <property type="protein sequence ID" value="KAK7104413.1"/>
    <property type="molecule type" value="Genomic_DNA"/>
</dbReference>
<evidence type="ECO:0000313" key="1">
    <source>
        <dbReference type="EMBL" id="KAK7104413.1"/>
    </source>
</evidence>
<dbReference type="Proteomes" id="UP001374579">
    <property type="component" value="Unassembled WGS sequence"/>
</dbReference>
<reference evidence="1 2" key="1">
    <citation type="submission" date="2024-02" db="EMBL/GenBank/DDBJ databases">
        <title>Chromosome-scale genome assembly of the rough periwinkle Littorina saxatilis.</title>
        <authorList>
            <person name="De Jode A."/>
            <person name="Faria R."/>
            <person name="Formenti G."/>
            <person name="Sims Y."/>
            <person name="Smith T.P."/>
            <person name="Tracey A."/>
            <person name="Wood J.M.D."/>
            <person name="Zagrodzka Z.B."/>
            <person name="Johannesson K."/>
            <person name="Butlin R.K."/>
            <person name="Leder E.H."/>
        </authorList>
    </citation>
    <scope>NUCLEOTIDE SEQUENCE [LARGE SCALE GENOMIC DNA]</scope>
    <source>
        <strain evidence="1">Snail1</strain>
        <tissue evidence="1">Muscle</tissue>
    </source>
</reference>
<protein>
    <submittedName>
        <fullName evidence="1">Uncharacterized protein</fullName>
    </submittedName>
</protein>